<organism evidence="13 14">
    <name type="scientific">Diaphorina citri</name>
    <name type="common">Asian citrus psyllid</name>
    <dbReference type="NCBI Taxonomy" id="121845"/>
    <lineage>
        <taxon>Eukaryota</taxon>
        <taxon>Metazoa</taxon>
        <taxon>Ecdysozoa</taxon>
        <taxon>Arthropoda</taxon>
        <taxon>Hexapoda</taxon>
        <taxon>Insecta</taxon>
        <taxon>Pterygota</taxon>
        <taxon>Neoptera</taxon>
        <taxon>Paraneoptera</taxon>
        <taxon>Hemiptera</taxon>
        <taxon>Sternorrhyncha</taxon>
        <taxon>Psylloidea</taxon>
        <taxon>Psyllidae</taxon>
        <taxon>Diaphorininae</taxon>
        <taxon>Diaphorina</taxon>
    </lineage>
</organism>
<evidence type="ECO:0000256" key="11">
    <source>
        <dbReference type="SAM" id="MobiDB-lite"/>
    </source>
</evidence>
<evidence type="ECO:0000256" key="10">
    <source>
        <dbReference type="RuleBase" id="RU365011"/>
    </source>
</evidence>
<dbReference type="STRING" id="121845.A0A3Q0J458"/>
<dbReference type="GO" id="GO:0015031">
    <property type="term" value="P:protein transport"/>
    <property type="evidence" value="ECO:0007669"/>
    <property type="project" value="UniProtKB-KW"/>
</dbReference>
<evidence type="ECO:0000313" key="13">
    <source>
        <dbReference type="Proteomes" id="UP000079169"/>
    </source>
</evidence>
<dbReference type="PANTHER" id="PTHR15495:SF7">
    <property type="entry name" value="GPI INOSITOL-DEACYLASE"/>
    <property type="match status" value="1"/>
</dbReference>
<reference evidence="14" key="1">
    <citation type="submission" date="2025-08" db="UniProtKB">
        <authorList>
            <consortium name="RefSeq"/>
        </authorList>
    </citation>
    <scope>IDENTIFICATION</scope>
</reference>
<evidence type="ECO:0000256" key="9">
    <source>
        <dbReference type="ARBA" id="ARBA00023136"/>
    </source>
</evidence>
<evidence type="ECO:0000256" key="5">
    <source>
        <dbReference type="ARBA" id="ARBA00022801"/>
    </source>
</evidence>
<feature type="compositionally biased region" description="Polar residues" evidence="11">
    <location>
        <begin position="871"/>
        <end position="893"/>
    </location>
</feature>
<evidence type="ECO:0000256" key="6">
    <source>
        <dbReference type="ARBA" id="ARBA00022824"/>
    </source>
</evidence>
<feature type="transmembrane region" description="Helical" evidence="10">
    <location>
        <begin position="620"/>
        <end position="639"/>
    </location>
</feature>
<dbReference type="KEGG" id="dci:103514726"/>
<keyword evidence="5 10" id="KW-0378">Hydrolase</keyword>
<name>A0A3Q0J458_DIACI</name>
<keyword evidence="3 10" id="KW-0813">Transport</keyword>
<dbReference type="GO" id="GO:0005789">
    <property type="term" value="C:endoplasmic reticulum membrane"/>
    <property type="evidence" value="ECO:0007669"/>
    <property type="project" value="UniProtKB-SubCell"/>
</dbReference>
<evidence type="ECO:0000259" key="12">
    <source>
        <dbReference type="Pfam" id="PF07819"/>
    </source>
</evidence>
<comment type="similarity">
    <text evidence="2 10">Belongs to the GPI inositol-deacylase family.</text>
</comment>
<accession>A0A3Q0J458</accession>
<dbReference type="GO" id="GO:0006888">
    <property type="term" value="P:endoplasmic reticulum to Golgi vesicle-mediated transport"/>
    <property type="evidence" value="ECO:0007669"/>
    <property type="project" value="TreeGrafter"/>
</dbReference>
<dbReference type="Pfam" id="PF24660">
    <property type="entry name" value="PGAP1_3rd"/>
    <property type="match status" value="1"/>
</dbReference>
<feature type="transmembrane region" description="Helical" evidence="10">
    <location>
        <begin position="736"/>
        <end position="766"/>
    </location>
</feature>
<evidence type="ECO:0000256" key="4">
    <source>
        <dbReference type="ARBA" id="ARBA00022692"/>
    </source>
</evidence>
<dbReference type="GO" id="GO:0006505">
    <property type="term" value="P:GPI anchor metabolic process"/>
    <property type="evidence" value="ECO:0007669"/>
    <property type="project" value="TreeGrafter"/>
</dbReference>
<dbReference type="PaxDb" id="121845-A0A3Q0J458"/>
<dbReference type="GeneID" id="103514726"/>
<dbReference type="AlphaFoldDB" id="A0A3Q0J458"/>
<feature type="transmembrane region" description="Helical" evidence="10">
    <location>
        <begin position="1100"/>
        <end position="1123"/>
    </location>
</feature>
<dbReference type="Gene3D" id="3.40.50.1820">
    <property type="entry name" value="alpha/beta hydrolase"/>
    <property type="match status" value="1"/>
</dbReference>
<evidence type="ECO:0000256" key="8">
    <source>
        <dbReference type="ARBA" id="ARBA00022989"/>
    </source>
</evidence>
<feature type="transmembrane region" description="Helical" evidence="10">
    <location>
        <begin position="1015"/>
        <end position="1036"/>
    </location>
</feature>
<feature type="transmembrane region" description="Helical" evidence="10">
    <location>
        <begin position="1074"/>
        <end position="1094"/>
    </location>
</feature>
<feature type="transmembrane region" description="Helical" evidence="10">
    <location>
        <begin position="576"/>
        <end position="600"/>
    </location>
</feature>
<protein>
    <recommendedName>
        <fullName evidence="10">GPI inositol-deacylase</fullName>
        <ecNumber evidence="10">3.1.-.-</ecNumber>
    </recommendedName>
</protein>
<feature type="domain" description="GPI inositol-deacylase PGAP1-like alpha/beta" evidence="12">
    <location>
        <begin position="37"/>
        <end position="248"/>
    </location>
</feature>
<dbReference type="InterPro" id="IPR029058">
    <property type="entry name" value="AB_hydrolase_fold"/>
</dbReference>
<keyword evidence="7 10" id="KW-0653">Protein transport</keyword>
<proteinExistence type="inferred from homology"/>
<feature type="transmembrane region" description="Helical" evidence="10">
    <location>
        <begin position="677"/>
        <end position="700"/>
    </location>
</feature>
<dbReference type="RefSeq" id="XP_026683277.1">
    <property type="nucleotide sequence ID" value="XM_026827476.1"/>
</dbReference>
<dbReference type="GO" id="GO:0050185">
    <property type="term" value="F:phosphatidylinositol deacylase activity"/>
    <property type="evidence" value="ECO:0007669"/>
    <property type="project" value="TreeGrafter"/>
</dbReference>
<dbReference type="PANTHER" id="PTHR15495">
    <property type="entry name" value="NEGATIVE REGULATOR OF VESICLE FORMATION-RELATED"/>
    <property type="match status" value="1"/>
</dbReference>
<evidence type="ECO:0000256" key="2">
    <source>
        <dbReference type="ARBA" id="ARBA00006931"/>
    </source>
</evidence>
<feature type="region of interest" description="Disordered" evidence="11">
    <location>
        <begin position="857"/>
        <end position="893"/>
    </location>
</feature>
<comment type="subcellular location">
    <subcellularLocation>
        <location evidence="1">Endoplasmic reticulum membrane</location>
        <topology evidence="1">Multi-pass membrane protein</topology>
    </subcellularLocation>
</comment>
<feature type="compositionally biased region" description="Polar residues" evidence="11">
    <location>
        <begin position="811"/>
        <end position="827"/>
    </location>
</feature>
<evidence type="ECO:0000256" key="7">
    <source>
        <dbReference type="ARBA" id="ARBA00022927"/>
    </source>
</evidence>
<feature type="region of interest" description="Disordered" evidence="11">
    <location>
        <begin position="811"/>
        <end position="836"/>
    </location>
</feature>
<keyword evidence="8 10" id="KW-1133">Transmembrane helix</keyword>
<dbReference type="InterPro" id="IPR039529">
    <property type="entry name" value="PGAP1/BST1"/>
</dbReference>
<keyword evidence="4 10" id="KW-0812">Transmembrane</keyword>
<feature type="transmembrane region" description="Helical" evidence="10">
    <location>
        <begin position="1048"/>
        <end position="1067"/>
    </location>
</feature>
<gene>
    <name evidence="14" type="primary">LOC103514726</name>
</gene>
<dbReference type="Proteomes" id="UP000079169">
    <property type="component" value="Unplaced"/>
</dbReference>
<keyword evidence="13" id="KW-1185">Reference proteome</keyword>
<keyword evidence="9 10" id="KW-0472">Membrane</keyword>
<dbReference type="InterPro" id="IPR012908">
    <property type="entry name" value="PGAP1-ab_dom-like"/>
</dbReference>
<evidence type="ECO:0000256" key="3">
    <source>
        <dbReference type="ARBA" id="ARBA00022448"/>
    </source>
</evidence>
<dbReference type="SUPFAM" id="SSF53474">
    <property type="entry name" value="alpha/beta-Hydrolases"/>
    <property type="match status" value="1"/>
</dbReference>
<evidence type="ECO:0000313" key="14">
    <source>
        <dbReference type="RefSeq" id="XP_026683277.1"/>
    </source>
</evidence>
<dbReference type="Pfam" id="PF07819">
    <property type="entry name" value="PGAP1"/>
    <property type="match status" value="1"/>
</dbReference>
<dbReference type="EC" id="3.1.-.-" evidence="10"/>
<sequence length="1138" mass="126206">MFQDIPISPDIDRKYKQYSLSAYSEGILSEKVRRMKFTGIPVLFIPGHSGSGKQVRSIASVALRKSVDESHLQFHFDFFSVDFNGEYSALFGGVLDAQTRYVAHSLHKILTLYQPHRQPVSVVIIGHSMGGMIAKGLYLLDGFDPSLISTIITLATPHEPVVLLDTYLHDYYTKVNRFWSTYNHENTSIVSIGGGNADIHVRASLTKTDHVDICTSSSMIPAVWVGADHKSMVWCKRLIKVLVRILFDSVDPHTKHISTNVHHRNSVLKYHLSERFGGKSYRMAQNLGSQIFSSEGQWLEFASLQDTLEYRVGVREPTHILIKVLPLSSNPQHEMIAIDTLNIPGDHWLYACSANEFDGTKKFWFWSTYNHENTSIVSIGGGNADIHVRASLTKTDHVDICTSVNRFWSTYNHENTSIVSIGGGNADIHVRASLTKTDHVDICTSLSLSQEKPQLVHTLVLDDMHYVWLAARVRMIPRCDPSQKYPQSVATVRVPWSNQNTRYVIWRNVSSHTFPVTLYDPKPKDLYDPKPKDLYDPKPKDMGEEEGVSITFELDPNCQYLVTLQLSYWDSVSAFIFSYTPMLLSHVAAILLFLLAYQLVELDSSGSCSMFHLALAHSGANPISVLMGVKVLTTLVWVVQYGGPFVLPQLSSLLPNLSPDTAQLYAQDLDALIIPGLLYSMALSCVVLTGAVGLVSIVLWGKTMNTLAINFLAKLLHGSTLYSEWTMKILEKIPGLVAALMLSIAYNTCGGLAFALGFCMYFLKLVLLYEDIFEKLLFLPLNVLRRYVINKLKRYRRSRLANSQSAIDSNQSAISSTGNNQSAIQNTNQSASDNARANNRSAIQNINQSAIDNRALDQPAIGNTDGPIALPSTSNEPIALPSTSNDGPIALPSTSNGSPIALLANPNDAAVNDQPMVPKVSGRLLVPTALERPVIVREDSPMDDEDEGASNGSPIALLANPNDAAVNDQPMVPKVSGRLLVPTALERPVIVREDSPIDDEDEGVSFRDLNFHFTLFLLWLIPTLLSFPSTLVWAKTFGDTMQLSPDPISTYAVIMSLCAALLWQTELPKPNADYYLVVSNLVYLAGCYILLYAQTSLYRIIPAICFVFVVVCSHQLITSVFGLDKPQDEEWESEARDV</sequence>
<comment type="function">
    <text evidence="10">Involved in inositol deacylation of GPI-anchored proteins which plays important roles in the quality control and ER-associated degradation of GPI-anchored proteins.</text>
</comment>
<evidence type="ECO:0000256" key="1">
    <source>
        <dbReference type="ARBA" id="ARBA00004477"/>
    </source>
</evidence>
<keyword evidence="6 10" id="KW-0256">Endoplasmic reticulum</keyword>